<reference evidence="1 2" key="1">
    <citation type="submission" date="2018-06" db="EMBL/GenBank/DDBJ databases">
        <title>Genomic Encyclopedia of Archaeal and Bacterial Type Strains, Phase II (KMG-II): from individual species to whole genera.</title>
        <authorList>
            <person name="Goeker M."/>
        </authorList>
    </citation>
    <scope>NUCLEOTIDE SEQUENCE [LARGE SCALE GENOMIC DNA]</scope>
    <source>
        <strain evidence="1 2">DSM 22011</strain>
    </source>
</reference>
<protein>
    <submittedName>
        <fullName evidence="1">Uncharacterized protein</fullName>
    </submittedName>
</protein>
<name>A0A327XGT1_9RHOB</name>
<comment type="caution">
    <text evidence="1">The sequence shown here is derived from an EMBL/GenBank/DDBJ whole genome shotgun (WGS) entry which is preliminary data.</text>
</comment>
<evidence type="ECO:0000313" key="1">
    <source>
        <dbReference type="EMBL" id="RAK07157.1"/>
    </source>
</evidence>
<dbReference type="AlphaFoldDB" id="A0A327XGT1"/>
<dbReference type="RefSeq" id="WP_150282790.1">
    <property type="nucleotide sequence ID" value="NZ_LIGK01000142.1"/>
</dbReference>
<dbReference type="EMBL" id="QLMG01000107">
    <property type="protein sequence ID" value="RAK07157.1"/>
    <property type="molecule type" value="Genomic_DNA"/>
</dbReference>
<organism evidence="1 2">
    <name type="scientific">Salipiger aestuarii</name>
    <dbReference type="NCBI Taxonomy" id="568098"/>
    <lineage>
        <taxon>Bacteria</taxon>
        <taxon>Pseudomonadati</taxon>
        <taxon>Pseudomonadota</taxon>
        <taxon>Alphaproteobacteria</taxon>
        <taxon>Rhodobacterales</taxon>
        <taxon>Roseobacteraceae</taxon>
        <taxon>Salipiger</taxon>
    </lineage>
</organism>
<gene>
    <name evidence="1" type="ORF">ATI53_11072</name>
</gene>
<sequence length="253" mass="28717">MSLEFSTLKCHIIGDSHVHSLRAAASQLKDIDFSLGTIQPIGSANDFYESFFSVEDNRIRLTKPKMVERLNGFLCNPQGELYKPDGSLIFLSAGFHTLVFLNSKRWDTHRHWKVMSSSMKQPLTESEFSAMVEDLHRHLLTFLSKAKTLGYNFCILSSPPPTKRFIDRLTEKQWTTDEIVFLDSAFRGVMSSRLQATGVPVVSPPGDVTMDGFLKDDFVTADPSDTHHGNVEYSKLFLRRISDFVKHSNYTTD</sequence>
<evidence type="ECO:0000313" key="2">
    <source>
        <dbReference type="Proteomes" id="UP000249165"/>
    </source>
</evidence>
<keyword evidence="2" id="KW-1185">Reference proteome</keyword>
<dbReference type="Proteomes" id="UP000249165">
    <property type="component" value="Unassembled WGS sequence"/>
</dbReference>
<accession>A0A327XGT1</accession>
<proteinExistence type="predicted"/>